<gene>
    <name evidence="1" type="ORF">BN2475_1050011</name>
</gene>
<dbReference type="AlphaFoldDB" id="A0A1N7SM75"/>
<keyword evidence="2" id="KW-1185">Reference proteome</keyword>
<dbReference type="PANTHER" id="PTHR30348:SF13">
    <property type="entry name" value="UPF0759 PROTEIN YUNF"/>
    <property type="match status" value="1"/>
</dbReference>
<protein>
    <recommendedName>
        <fullName evidence="3">DUF72 domain-containing protein</fullName>
    </recommendedName>
</protein>
<sequence length="345" mass="39088">MPGKPVDIVQLHRELAQWPDHTQAASRRWAPHKPTTTPMDIRCGTAGWTDKTLIACKRFYPRGSSSAEARLRFYASQFPLVEVDSAYYAIPSASNSQLWTERTPEDFTFNFKAFRLFTGHQTSPDALPKDIATALPDGLTGPRKKNVYYRDMPADILDELWRRYRETLEPLRATGRLGAVLFQFAPWITRAPDGLALVEECRLRMADYLMAAEFRNQSWFDEQHAAWTLDFMRERSLVHVIVDAPSNVTNRVHTVWEATHPALAMVRLHGRNAQTWNPTGAAGAAERFDYDDSELRELAVPIRAIATRAGRTHVIFNNCFEDQGQRNARTLMRLLGGAATMPASA</sequence>
<accession>A0A1N7SM75</accession>
<evidence type="ECO:0000313" key="2">
    <source>
        <dbReference type="Proteomes" id="UP000187012"/>
    </source>
</evidence>
<dbReference type="EMBL" id="CYGX02000105">
    <property type="protein sequence ID" value="SIT48515.1"/>
    <property type="molecule type" value="Genomic_DNA"/>
</dbReference>
<dbReference type="PANTHER" id="PTHR30348">
    <property type="entry name" value="UNCHARACTERIZED PROTEIN YECE"/>
    <property type="match status" value="1"/>
</dbReference>
<dbReference type="InterPro" id="IPR036520">
    <property type="entry name" value="UPF0759_sf"/>
</dbReference>
<proteinExistence type="predicted"/>
<organism evidence="1 2">
    <name type="scientific">Paraburkholderia ribeironis</name>
    <dbReference type="NCBI Taxonomy" id="1247936"/>
    <lineage>
        <taxon>Bacteria</taxon>
        <taxon>Pseudomonadati</taxon>
        <taxon>Pseudomonadota</taxon>
        <taxon>Betaproteobacteria</taxon>
        <taxon>Burkholderiales</taxon>
        <taxon>Burkholderiaceae</taxon>
        <taxon>Paraburkholderia</taxon>
    </lineage>
</organism>
<evidence type="ECO:0000313" key="1">
    <source>
        <dbReference type="EMBL" id="SIT48515.1"/>
    </source>
</evidence>
<evidence type="ECO:0008006" key="3">
    <source>
        <dbReference type="Google" id="ProtNLM"/>
    </source>
</evidence>
<dbReference type="Proteomes" id="UP000187012">
    <property type="component" value="Unassembled WGS sequence"/>
</dbReference>
<dbReference type="Pfam" id="PF01904">
    <property type="entry name" value="DUF72"/>
    <property type="match status" value="1"/>
</dbReference>
<dbReference type="SUPFAM" id="SSF117396">
    <property type="entry name" value="TM1631-like"/>
    <property type="match status" value="1"/>
</dbReference>
<dbReference type="Gene3D" id="3.20.20.410">
    <property type="entry name" value="Protein of unknown function UPF0759"/>
    <property type="match status" value="1"/>
</dbReference>
<dbReference type="InterPro" id="IPR002763">
    <property type="entry name" value="DUF72"/>
</dbReference>
<dbReference type="STRING" id="1247936.BN2475_1050011"/>
<reference evidence="1 2" key="1">
    <citation type="submission" date="2016-12" db="EMBL/GenBank/DDBJ databases">
        <authorList>
            <person name="Song W.-J."/>
            <person name="Kurnit D.M."/>
        </authorList>
    </citation>
    <scope>NUCLEOTIDE SEQUENCE [LARGE SCALE GENOMIC DNA]</scope>
    <source>
        <strain evidence="1 2">STM7296</strain>
    </source>
</reference>
<name>A0A1N7SM75_9BURK</name>